<organism evidence="1 2">
    <name type="scientific">Trichinella zimbabwensis</name>
    <dbReference type="NCBI Taxonomy" id="268475"/>
    <lineage>
        <taxon>Eukaryota</taxon>
        <taxon>Metazoa</taxon>
        <taxon>Ecdysozoa</taxon>
        <taxon>Nematoda</taxon>
        <taxon>Enoplea</taxon>
        <taxon>Dorylaimia</taxon>
        <taxon>Trichinellida</taxon>
        <taxon>Trichinellidae</taxon>
        <taxon>Trichinella</taxon>
    </lineage>
</organism>
<keyword evidence="2" id="KW-1185">Reference proteome</keyword>
<gene>
    <name evidence="1" type="ORF">T11_4185</name>
</gene>
<dbReference type="EMBL" id="JYDP01001923">
    <property type="protein sequence ID" value="KRY97612.1"/>
    <property type="molecule type" value="Genomic_DNA"/>
</dbReference>
<evidence type="ECO:0000313" key="1">
    <source>
        <dbReference type="EMBL" id="KRY97612.1"/>
    </source>
</evidence>
<accession>A0A0V1GHF2</accession>
<dbReference type="Proteomes" id="UP000055024">
    <property type="component" value="Unassembled WGS sequence"/>
</dbReference>
<name>A0A0V1GHF2_9BILA</name>
<dbReference type="AlphaFoldDB" id="A0A0V1GHF2"/>
<sequence>MIQRLRQYLDKYAFMQRATMLVSFLAKNRIFENFEISWAIDFAVFAFLVKTFFS</sequence>
<proteinExistence type="predicted"/>
<dbReference type="OrthoDB" id="10590912at2759"/>
<evidence type="ECO:0000313" key="2">
    <source>
        <dbReference type="Proteomes" id="UP000055024"/>
    </source>
</evidence>
<protein>
    <submittedName>
        <fullName evidence="1">Uncharacterized protein</fullName>
    </submittedName>
</protein>
<reference evidence="1 2" key="1">
    <citation type="submission" date="2015-01" db="EMBL/GenBank/DDBJ databases">
        <title>Evolution of Trichinella species and genotypes.</title>
        <authorList>
            <person name="Korhonen P.K."/>
            <person name="Edoardo P."/>
            <person name="Giuseppe L.R."/>
            <person name="Gasser R.B."/>
        </authorList>
    </citation>
    <scope>NUCLEOTIDE SEQUENCE [LARGE SCALE GENOMIC DNA]</scope>
    <source>
        <strain evidence="1">ISS1029</strain>
    </source>
</reference>
<comment type="caution">
    <text evidence="1">The sequence shown here is derived from an EMBL/GenBank/DDBJ whole genome shotgun (WGS) entry which is preliminary data.</text>
</comment>